<gene>
    <name evidence="2" type="ORF">PCOR1329_LOCUS85634</name>
</gene>
<reference evidence="2" key="1">
    <citation type="submission" date="2023-10" db="EMBL/GenBank/DDBJ databases">
        <authorList>
            <person name="Chen Y."/>
            <person name="Shah S."/>
            <person name="Dougan E. K."/>
            <person name="Thang M."/>
            <person name="Chan C."/>
        </authorList>
    </citation>
    <scope>NUCLEOTIDE SEQUENCE [LARGE SCALE GENOMIC DNA]</scope>
</reference>
<accession>A0ABN9YGA9</accession>
<feature type="compositionally biased region" description="Low complexity" evidence="1">
    <location>
        <begin position="92"/>
        <end position="101"/>
    </location>
</feature>
<protein>
    <submittedName>
        <fullName evidence="2">Uncharacterized protein</fullName>
    </submittedName>
</protein>
<name>A0ABN9YGA9_9DINO</name>
<organism evidence="2 3">
    <name type="scientific">Prorocentrum cordatum</name>
    <dbReference type="NCBI Taxonomy" id="2364126"/>
    <lineage>
        <taxon>Eukaryota</taxon>
        <taxon>Sar</taxon>
        <taxon>Alveolata</taxon>
        <taxon>Dinophyceae</taxon>
        <taxon>Prorocentrales</taxon>
        <taxon>Prorocentraceae</taxon>
        <taxon>Prorocentrum</taxon>
    </lineage>
</organism>
<proteinExistence type="predicted"/>
<keyword evidence="3" id="KW-1185">Reference proteome</keyword>
<dbReference type="Proteomes" id="UP001189429">
    <property type="component" value="Unassembled WGS sequence"/>
</dbReference>
<evidence type="ECO:0000313" key="2">
    <source>
        <dbReference type="EMBL" id="CAK0911902.1"/>
    </source>
</evidence>
<dbReference type="EMBL" id="CAUYUJ010022667">
    <property type="protein sequence ID" value="CAK0911902.1"/>
    <property type="molecule type" value="Genomic_DNA"/>
</dbReference>
<comment type="caution">
    <text evidence="2">The sequence shown here is derived from an EMBL/GenBank/DDBJ whole genome shotgun (WGS) entry which is preliminary data.</text>
</comment>
<feature type="region of interest" description="Disordered" evidence="1">
    <location>
        <begin position="1"/>
        <end position="61"/>
    </location>
</feature>
<evidence type="ECO:0000313" key="3">
    <source>
        <dbReference type="Proteomes" id="UP001189429"/>
    </source>
</evidence>
<evidence type="ECO:0000256" key="1">
    <source>
        <dbReference type="SAM" id="MobiDB-lite"/>
    </source>
</evidence>
<sequence>MTQVSLERAAGMVLMADAPQDRQRPTAGTRDATRKTTRGAADSPKAPDFLGTMTSQPPIFFPDPIYPSQQILLRARRDLEPDPRLLLAATRRSSRRSLAAAVTPEGPALLRPP</sequence>
<feature type="region of interest" description="Disordered" evidence="1">
    <location>
        <begin position="92"/>
        <end position="113"/>
    </location>
</feature>